<evidence type="ECO:0008006" key="4">
    <source>
        <dbReference type="Google" id="ProtNLM"/>
    </source>
</evidence>
<name>A0A4R6S6B7_LABRH</name>
<keyword evidence="1" id="KW-0732">Signal</keyword>
<dbReference type="RefSeq" id="WP_133852307.1">
    <property type="nucleotide sequence ID" value="NZ_SNXZ01000005.1"/>
</dbReference>
<evidence type="ECO:0000256" key="1">
    <source>
        <dbReference type="SAM" id="SignalP"/>
    </source>
</evidence>
<feature type="signal peptide" evidence="1">
    <location>
        <begin position="1"/>
        <end position="20"/>
    </location>
</feature>
<feature type="chain" id="PRO_5039626763" description="DUF5642 domain-containing protein" evidence="1">
    <location>
        <begin position="21"/>
        <end position="201"/>
    </location>
</feature>
<comment type="caution">
    <text evidence="2">The sequence shown here is derived from an EMBL/GenBank/DDBJ whole genome shotgun (WGS) entry which is preliminary data.</text>
</comment>
<gene>
    <name evidence="2" type="ORF">EV186_105125</name>
</gene>
<dbReference type="OrthoDB" id="4350313at2"/>
<dbReference type="EMBL" id="SNXZ01000005">
    <property type="protein sequence ID" value="TDP94893.1"/>
    <property type="molecule type" value="Genomic_DNA"/>
</dbReference>
<accession>A0A4R6S6B7</accession>
<protein>
    <recommendedName>
        <fullName evidence="4">DUF5642 domain-containing protein</fullName>
    </recommendedName>
</protein>
<proteinExistence type="predicted"/>
<evidence type="ECO:0000313" key="3">
    <source>
        <dbReference type="Proteomes" id="UP000295444"/>
    </source>
</evidence>
<evidence type="ECO:0000313" key="2">
    <source>
        <dbReference type="EMBL" id="TDP94893.1"/>
    </source>
</evidence>
<reference evidence="2 3" key="1">
    <citation type="submission" date="2019-03" db="EMBL/GenBank/DDBJ databases">
        <title>Genomic Encyclopedia of Type Strains, Phase IV (KMG-IV): sequencing the most valuable type-strain genomes for metagenomic binning, comparative biology and taxonomic classification.</title>
        <authorList>
            <person name="Goeker M."/>
        </authorList>
    </citation>
    <scope>NUCLEOTIDE SEQUENCE [LARGE SCALE GENOMIC DNA]</scope>
    <source>
        <strain evidence="2 3">DSM 45361</strain>
    </source>
</reference>
<sequence length="201" mass="20040">MHSRLLIVSAAVLVVAACSSDDPAISMDGARSATPPNASTCPLHLDPPAALKAAGVGTAVTPDSISVQKSKTGKPADDPIAAQRGGMSAIDAIAGVYVACDYKAASGSFDVTVVITPVKGAASVLGPVLVRDAGLSLTEARPLLESPPGAGEVRIVGETVAFGGIAVDGGDGAILVHSELPDVHDETLANVTKTLTGQLRN</sequence>
<dbReference type="Proteomes" id="UP000295444">
    <property type="component" value="Unassembled WGS sequence"/>
</dbReference>
<organism evidence="2 3">
    <name type="scientific">Labedaea rhizosphaerae</name>
    <dbReference type="NCBI Taxonomy" id="598644"/>
    <lineage>
        <taxon>Bacteria</taxon>
        <taxon>Bacillati</taxon>
        <taxon>Actinomycetota</taxon>
        <taxon>Actinomycetes</taxon>
        <taxon>Pseudonocardiales</taxon>
        <taxon>Pseudonocardiaceae</taxon>
        <taxon>Labedaea</taxon>
    </lineage>
</organism>
<dbReference type="AlphaFoldDB" id="A0A4R6S6B7"/>
<dbReference type="PROSITE" id="PS51257">
    <property type="entry name" value="PROKAR_LIPOPROTEIN"/>
    <property type="match status" value="1"/>
</dbReference>
<keyword evidence="3" id="KW-1185">Reference proteome</keyword>